<organism evidence="7 8">
    <name type="scientific">Novosphingobium endophyticum</name>
    <dbReference type="NCBI Taxonomy" id="1955250"/>
    <lineage>
        <taxon>Bacteria</taxon>
        <taxon>Pseudomonadati</taxon>
        <taxon>Pseudomonadota</taxon>
        <taxon>Alphaproteobacteria</taxon>
        <taxon>Sphingomonadales</taxon>
        <taxon>Sphingomonadaceae</taxon>
        <taxon>Novosphingobium</taxon>
    </lineage>
</organism>
<dbReference type="Pfam" id="PF04002">
    <property type="entry name" value="RadC"/>
    <property type="match status" value="1"/>
</dbReference>
<keyword evidence="8" id="KW-1185">Reference proteome</keyword>
<comment type="caution">
    <text evidence="7">The sequence shown here is derived from an EMBL/GenBank/DDBJ whole genome shotgun (WGS) entry which is preliminary data.</text>
</comment>
<dbReference type="GO" id="GO:0046872">
    <property type="term" value="F:metal ion binding"/>
    <property type="evidence" value="ECO:0007669"/>
    <property type="project" value="UniProtKB-KW"/>
</dbReference>
<proteinExistence type="predicted"/>
<dbReference type="SUPFAM" id="SSF102712">
    <property type="entry name" value="JAB1/MPN domain"/>
    <property type="match status" value="1"/>
</dbReference>
<reference evidence="7" key="2">
    <citation type="submission" date="2020-09" db="EMBL/GenBank/DDBJ databases">
        <authorList>
            <person name="Sun Q."/>
            <person name="Zhou Y."/>
        </authorList>
    </citation>
    <scope>NUCLEOTIDE SEQUENCE</scope>
    <source>
        <strain evidence="7">CGMCC 1.15095</strain>
    </source>
</reference>
<dbReference type="InterPro" id="IPR020891">
    <property type="entry name" value="UPF0758_CS"/>
</dbReference>
<gene>
    <name evidence="7" type="ORF">GCM10011494_14200</name>
</gene>
<accession>A0A916X427</accession>
<dbReference type="InterPro" id="IPR025657">
    <property type="entry name" value="RadC_JAB"/>
</dbReference>
<keyword evidence="3" id="KW-0378">Hydrolase</keyword>
<evidence type="ECO:0000313" key="8">
    <source>
        <dbReference type="Proteomes" id="UP000608154"/>
    </source>
</evidence>
<keyword evidence="4" id="KW-0862">Zinc</keyword>
<dbReference type="InterPro" id="IPR037518">
    <property type="entry name" value="MPN"/>
</dbReference>
<dbReference type="Gene3D" id="3.40.140.10">
    <property type="entry name" value="Cytidine Deaminase, domain 2"/>
    <property type="match status" value="1"/>
</dbReference>
<dbReference type="PROSITE" id="PS01302">
    <property type="entry name" value="UPF0758"/>
    <property type="match status" value="1"/>
</dbReference>
<evidence type="ECO:0000256" key="2">
    <source>
        <dbReference type="ARBA" id="ARBA00022723"/>
    </source>
</evidence>
<keyword evidence="1" id="KW-0645">Protease</keyword>
<dbReference type="PANTHER" id="PTHR30471:SF3">
    <property type="entry name" value="UPF0758 PROTEIN YEES-RELATED"/>
    <property type="match status" value="1"/>
</dbReference>
<dbReference type="Proteomes" id="UP000608154">
    <property type="component" value="Unassembled WGS sequence"/>
</dbReference>
<sequence>MKEIGGLGREAMVELLYDGSGMLMERTIGLEGDAVSVRGRYRPLLQRVFEADAAGFVLVHNHPSGDPRPSAADLAATRRLAALAGALEVEFYDHLIVGGRSVVSMRQAGFMPGTGKRSAA</sequence>
<evidence type="ECO:0000256" key="1">
    <source>
        <dbReference type="ARBA" id="ARBA00022670"/>
    </source>
</evidence>
<dbReference type="AlphaFoldDB" id="A0A916X427"/>
<evidence type="ECO:0000256" key="5">
    <source>
        <dbReference type="ARBA" id="ARBA00023049"/>
    </source>
</evidence>
<evidence type="ECO:0000256" key="3">
    <source>
        <dbReference type="ARBA" id="ARBA00022801"/>
    </source>
</evidence>
<keyword evidence="5" id="KW-0482">Metalloprotease</keyword>
<dbReference type="GO" id="GO:0006508">
    <property type="term" value="P:proteolysis"/>
    <property type="evidence" value="ECO:0007669"/>
    <property type="project" value="UniProtKB-KW"/>
</dbReference>
<feature type="domain" description="MPN" evidence="6">
    <location>
        <begin position="1"/>
        <end position="111"/>
    </location>
</feature>
<name>A0A916X427_9SPHN</name>
<dbReference type="GO" id="GO:0008237">
    <property type="term" value="F:metallopeptidase activity"/>
    <property type="evidence" value="ECO:0007669"/>
    <property type="project" value="UniProtKB-KW"/>
</dbReference>
<dbReference type="InterPro" id="IPR001405">
    <property type="entry name" value="UPF0758"/>
</dbReference>
<reference evidence="7" key="1">
    <citation type="journal article" date="2014" name="Int. J. Syst. Evol. Microbiol.">
        <title>Complete genome sequence of Corynebacterium casei LMG S-19264T (=DSM 44701T), isolated from a smear-ripened cheese.</title>
        <authorList>
            <consortium name="US DOE Joint Genome Institute (JGI-PGF)"/>
            <person name="Walter F."/>
            <person name="Albersmeier A."/>
            <person name="Kalinowski J."/>
            <person name="Ruckert C."/>
        </authorList>
    </citation>
    <scope>NUCLEOTIDE SEQUENCE</scope>
    <source>
        <strain evidence="7">CGMCC 1.15095</strain>
    </source>
</reference>
<dbReference type="PROSITE" id="PS50249">
    <property type="entry name" value="MPN"/>
    <property type="match status" value="1"/>
</dbReference>
<dbReference type="RefSeq" id="WP_229736228.1">
    <property type="nucleotide sequence ID" value="NZ_BMHK01000007.1"/>
</dbReference>
<evidence type="ECO:0000313" key="7">
    <source>
        <dbReference type="EMBL" id="GGB96906.1"/>
    </source>
</evidence>
<protein>
    <recommendedName>
        <fullName evidence="6">MPN domain-containing protein</fullName>
    </recommendedName>
</protein>
<dbReference type="EMBL" id="BMHK01000007">
    <property type="protein sequence ID" value="GGB96906.1"/>
    <property type="molecule type" value="Genomic_DNA"/>
</dbReference>
<evidence type="ECO:0000259" key="6">
    <source>
        <dbReference type="PROSITE" id="PS50249"/>
    </source>
</evidence>
<evidence type="ECO:0000256" key="4">
    <source>
        <dbReference type="ARBA" id="ARBA00022833"/>
    </source>
</evidence>
<keyword evidence="2" id="KW-0479">Metal-binding</keyword>
<dbReference type="PANTHER" id="PTHR30471">
    <property type="entry name" value="DNA REPAIR PROTEIN RADC"/>
    <property type="match status" value="1"/>
</dbReference>